<dbReference type="InterPro" id="IPR006015">
    <property type="entry name" value="Universal_stress_UspA"/>
</dbReference>
<evidence type="ECO:0000259" key="2">
    <source>
        <dbReference type="Pfam" id="PF00582"/>
    </source>
</evidence>
<sequence>MEEFKKILVALGISEYSEGIYRYAVKLATALESELIVVNVIHARDVEAVASISSMGYQVNGAHYIQGVREERKRFLSAIMNQAPFPEDRVRVLIRVGNPMDQLLKTIVQENADMVVMGPKGRTDLEHVLVGSVALKLFRRSPVTVVSYRDEKLAARLRKKIHPES</sequence>
<evidence type="ECO:0000313" key="4">
    <source>
        <dbReference type="Proteomes" id="UP000288096"/>
    </source>
</evidence>
<dbReference type="CDD" id="cd00293">
    <property type="entry name" value="USP-like"/>
    <property type="match status" value="1"/>
</dbReference>
<keyword evidence="4" id="KW-1185">Reference proteome</keyword>
<dbReference type="Proteomes" id="UP000288096">
    <property type="component" value="Unassembled WGS sequence"/>
</dbReference>
<evidence type="ECO:0000313" key="3">
    <source>
        <dbReference type="EMBL" id="GBC61602.1"/>
    </source>
</evidence>
<dbReference type="PANTHER" id="PTHR46268:SF6">
    <property type="entry name" value="UNIVERSAL STRESS PROTEIN UP12"/>
    <property type="match status" value="1"/>
</dbReference>
<dbReference type="InterPro" id="IPR006016">
    <property type="entry name" value="UspA"/>
</dbReference>
<proteinExistence type="inferred from homology"/>
<evidence type="ECO:0000256" key="1">
    <source>
        <dbReference type="ARBA" id="ARBA00008791"/>
    </source>
</evidence>
<accession>A0A401FX72</accession>
<comment type="caution">
    <text evidence="3">The sequence shown here is derived from an EMBL/GenBank/DDBJ whole genome shotgun (WGS) entry which is preliminary data.</text>
</comment>
<dbReference type="InterPro" id="IPR014729">
    <property type="entry name" value="Rossmann-like_a/b/a_fold"/>
</dbReference>
<dbReference type="SUPFAM" id="SSF52402">
    <property type="entry name" value="Adenine nucleotide alpha hydrolases-like"/>
    <property type="match status" value="1"/>
</dbReference>
<reference evidence="4" key="2">
    <citation type="submission" date="2019-01" db="EMBL/GenBank/DDBJ databases">
        <title>Genome sequence of Desulfonema ishimotonii strain Tokyo 01.</title>
        <authorList>
            <person name="Fukui M."/>
        </authorList>
    </citation>
    <scope>NUCLEOTIDE SEQUENCE [LARGE SCALE GENOMIC DNA]</scope>
    <source>
        <strain evidence="4">Tokyo 01</strain>
    </source>
</reference>
<dbReference type="RefSeq" id="WP_124328869.1">
    <property type="nucleotide sequence ID" value="NZ_BEXT01000001.1"/>
</dbReference>
<dbReference type="AlphaFoldDB" id="A0A401FX72"/>
<dbReference type="Gene3D" id="3.40.50.620">
    <property type="entry name" value="HUPs"/>
    <property type="match status" value="1"/>
</dbReference>
<dbReference type="PANTHER" id="PTHR46268">
    <property type="entry name" value="STRESS RESPONSE PROTEIN NHAX"/>
    <property type="match status" value="1"/>
</dbReference>
<feature type="domain" description="UspA" evidence="2">
    <location>
        <begin position="4"/>
        <end position="146"/>
    </location>
</feature>
<reference evidence="4" key="1">
    <citation type="submission" date="2017-11" db="EMBL/GenBank/DDBJ databases">
        <authorList>
            <person name="Watanabe M."/>
            <person name="Kojima H."/>
        </authorList>
    </citation>
    <scope>NUCLEOTIDE SEQUENCE [LARGE SCALE GENOMIC DNA]</scope>
    <source>
        <strain evidence="4">Tokyo 01</strain>
    </source>
</reference>
<dbReference type="OrthoDB" id="5431433at2"/>
<organism evidence="3 4">
    <name type="scientific">Desulfonema ishimotonii</name>
    <dbReference type="NCBI Taxonomy" id="45657"/>
    <lineage>
        <taxon>Bacteria</taxon>
        <taxon>Pseudomonadati</taxon>
        <taxon>Thermodesulfobacteriota</taxon>
        <taxon>Desulfobacteria</taxon>
        <taxon>Desulfobacterales</taxon>
        <taxon>Desulfococcaceae</taxon>
        <taxon>Desulfonema</taxon>
    </lineage>
</organism>
<gene>
    <name evidence="3" type="ORF">DENIS_2564</name>
</gene>
<protein>
    <submittedName>
        <fullName evidence="3">Universal stress protein</fullName>
    </submittedName>
</protein>
<dbReference type="EMBL" id="BEXT01000001">
    <property type="protein sequence ID" value="GBC61602.1"/>
    <property type="molecule type" value="Genomic_DNA"/>
</dbReference>
<dbReference type="PRINTS" id="PR01438">
    <property type="entry name" value="UNVRSLSTRESS"/>
</dbReference>
<name>A0A401FX72_9BACT</name>
<comment type="similarity">
    <text evidence="1">Belongs to the universal stress protein A family.</text>
</comment>
<dbReference type="Pfam" id="PF00582">
    <property type="entry name" value="Usp"/>
    <property type="match status" value="1"/>
</dbReference>